<evidence type="ECO:0000256" key="1">
    <source>
        <dbReference type="SAM" id="SignalP"/>
    </source>
</evidence>
<accession>A0A0S2KDA8</accession>
<dbReference type="Pfam" id="PF09694">
    <property type="entry name" value="Gcw_chp"/>
    <property type="match status" value="1"/>
</dbReference>
<dbReference type="RefSeq" id="WP_058021690.1">
    <property type="nucleotide sequence ID" value="NZ_CP013189.1"/>
</dbReference>
<name>A0A0S2KDA8_9GAMM</name>
<dbReference type="Proteomes" id="UP000065641">
    <property type="component" value="Chromosome"/>
</dbReference>
<feature type="signal peptide" evidence="1">
    <location>
        <begin position="1"/>
        <end position="34"/>
    </location>
</feature>
<reference evidence="2 3" key="1">
    <citation type="submission" date="2015-11" db="EMBL/GenBank/DDBJ databases">
        <authorList>
            <person name="Zhang Y."/>
            <person name="Guo Z."/>
        </authorList>
    </citation>
    <scope>NUCLEOTIDE SEQUENCE [LARGE SCALE GENOMIC DNA]</scope>
    <source>
        <strain evidence="2 3">KCTC 32221</strain>
    </source>
</reference>
<dbReference type="OrthoDB" id="9793561at2"/>
<evidence type="ECO:0008006" key="4">
    <source>
        <dbReference type="Google" id="ProtNLM"/>
    </source>
</evidence>
<organism evidence="2 3">
    <name type="scientific">Pseudohongiella spirulinae</name>
    <dbReference type="NCBI Taxonomy" id="1249552"/>
    <lineage>
        <taxon>Bacteria</taxon>
        <taxon>Pseudomonadati</taxon>
        <taxon>Pseudomonadota</taxon>
        <taxon>Gammaproteobacteria</taxon>
        <taxon>Pseudomonadales</taxon>
        <taxon>Pseudohongiellaceae</taxon>
        <taxon>Pseudohongiella</taxon>
    </lineage>
</organism>
<dbReference type="KEGG" id="pspi:PS2015_1579"/>
<protein>
    <recommendedName>
        <fullName evidence="4">Porin</fullName>
    </recommendedName>
</protein>
<evidence type="ECO:0000313" key="2">
    <source>
        <dbReference type="EMBL" id="ALO46233.1"/>
    </source>
</evidence>
<feature type="chain" id="PRO_5006601518" description="Porin" evidence="1">
    <location>
        <begin position="35"/>
        <end position="248"/>
    </location>
</feature>
<dbReference type="AlphaFoldDB" id="A0A0S2KDA8"/>
<gene>
    <name evidence="2" type="ORF">PS2015_1579</name>
</gene>
<dbReference type="EMBL" id="CP013189">
    <property type="protein sequence ID" value="ALO46233.1"/>
    <property type="molecule type" value="Genomic_DNA"/>
</dbReference>
<sequence length="248" mass="25946" precursor="true">MQALKNASNKKLAALGTSAILLAGSMTLSTSAAAQVEISGNIGVASGYVFRGITNASENDGAAVQGGLDLESDSGFYAGWWASNLGYGTPNLGTTVENDLYGGFSGEANGFSYDIGALYYWYMDDSDASGIEPYLGLSFGGIDFGMHYMAEDVTWSNQGDMFFTLGTGFDLGNGFGLGVTASYATYEDSGKFIAATGKSSAFRSLDLTLTKGIADLPAEMFATYIVGGKDRDGVSQEDKIIIGFGYSF</sequence>
<dbReference type="NCBIfam" id="TIGR02001">
    <property type="entry name" value="gcw_chp"/>
    <property type="match status" value="1"/>
</dbReference>
<keyword evidence="3" id="KW-1185">Reference proteome</keyword>
<evidence type="ECO:0000313" key="3">
    <source>
        <dbReference type="Proteomes" id="UP000065641"/>
    </source>
</evidence>
<dbReference type="STRING" id="1249552.PS2015_1579"/>
<keyword evidence="1" id="KW-0732">Signal</keyword>
<proteinExistence type="predicted"/>
<dbReference type="InterPro" id="IPR010239">
    <property type="entry name" value="CHP02001"/>
</dbReference>